<evidence type="ECO:0000256" key="2">
    <source>
        <dbReference type="ARBA" id="ARBA00022723"/>
    </source>
</evidence>
<keyword evidence="6" id="KW-0812">Transmembrane</keyword>
<dbReference type="GO" id="GO:0051539">
    <property type="term" value="F:4 iron, 4 sulfur cluster binding"/>
    <property type="evidence" value="ECO:0007669"/>
    <property type="project" value="UniProtKB-KW"/>
</dbReference>
<keyword evidence="5" id="KW-0411">Iron-sulfur</keyword>
<dbReference type="EMBL" id="QUNO01000001">
    <property type="protein sequence ID" value="REH55003.1"/>
    <property type="molecule type" value="Genomic_DNA"/>
</dbReference>
<dbReference type="Pfam" id="PF13187">
    <property type="entry name" value="Fer4_9"/>
    <property type="match status" value="1"/>
</dbReference>
<keyword evidence="1" id="KW-0004">4Fe-4S</keyword>
<keyword evidence="9" id="KW-1185">Reference proteome</keyword>
<evidence type="ECO:0000256" key="5">
    <source>
        <dbReference type="ARBA" id="ARBA00023014"/>
    </source>
</evidence>
<evidence type="ECO:0000256" key="4">
    <source>
        <dbReference type="ARBA" id="ARBA00023004"/>
    </source>
</evidence>
<dbReference type="PANTHER" id="PTHR43255:SF1">
    <property type="entry name" value="IRON-SULFUR-BINDING OXIDOREDUCTASE FADF-RELATED"/>
    <property type="match status" value="1"/>
</dbReference>
<dbReference type="InterPro" id="IPR009051">
    <property type="entry name" value="Helical_ferredxn"/>
</dbReference>
<dbReference type="InterPro" id="IPR017896">
    <property type="entry name" value="4Fe4S_Fe-S-bd"/>
</dbReference>
<dbReference type="RefSeq" id="WP_116172001.1">
    <property type="nucleotide sequence ID" value="NZ_CP144375.1"/>
</dbReference>
<gene>
    <name evidence="8" type="ORF">BCF44_10119</name>
</gene>
<proteinExistence type="predicted"/>
<dbReference type="GO" id="GO:0046872">
    <property type="term" value="F:metal ion binding"/>
    <property type="evidence" value="ECO:0007669"/>
    <property type="project" value="UniProtKB-KW"/>
</dbReference>
<evidence type="ECO:0000313" key="9">
    <source>
        <dbReference type="Proteomes" id="UP000256269"/>
    </source>
</evidence>
<dbReference type="Pfam" id="PF02754">
    <property type="entry name" value="CCG"/>
    <property type="match status" value="2"/>
</dbReference>
<organism evidence="8 9">
    <name type="scientific">Kutzneria buriramensis</name>
    <dbReference type="NCBI Taxonomy" id="1045776"/>
    <lineage>
        <taxon>Bacteria</taxon>
        <taxon>Bacillati</taxon>
        <taxon>Actinomycetota</taxon>
        <taxon>Actinomycetes</taxon>
        <taxon>Pseudonocardiales</taxon>
        <taxon>Pseudonocardiaceae</taxon>
        <taxon>Kutzneria</taxon>
    </lineage>
</organism>
<evidence type="ECO:0000256" key="1">
    <source>
        <dbReference type="ARBA" id="ARBA00022485"/>
    </source>
</evidence>
<dbReference type="Gene3D" id="1.10.1060.10">
    <property type="entry name" value="Alpha-helical ferredoxin"/>
    <property type="match status" value="1"/>
</dbReference>
<dbReference type="GO" id="GO:0005886">
    <property type="term" value="C:plasma membrane"/>
    <property type="evidence" value="ECO:0007669"/>
    <property type="project" value="TreeGrafter"/>
</dbReference>
<evidence type="ECO:0000313" key="8">
    <source>
        <dbReference type="EMBL" id="REH55003.1"/>
    </source>
</evidence>
<evidence type="ECO:0000256" key="6">
    <source>
        <dbReference type="SAM" id="Phobius"/>
    </source>
</evidence>
<feature type="domain" description="4Fe-4S ferredoxin-type" evidence="7">
    <location>
        <begin position="383"/>
        <end position="415"/>
    </location>
</feature>
<dbReference type="PROSITE" id="PS00198">
    <property type="entry name" value="4FE4S_FER_1"/>
    <property type="match status" value="1"/>
</dbReference>
<protein>
    <submittedName>
        <fullName evidence="8">Fe-S oxidoreductase</fullName>
    </submittedName>
</protein>
<evidence type="ECO:0000256" key="3">
    <source>
        <dbReference type="ARBA" id="ARBA00023002"/>
    </source>
</evidence>
<dbReference type="InterPro" id="IPR051460">
    <property type="entry name" value="HdrC_iron-sulfur_subunit"/>
</dbReference>
<feature type="transmembrane region" description="Helical" evidence="6">
    <location>
        <begin position="205"/>
        <end position="224"/>
    </location>
</feature>
<dbReference type="InterPro" id="IPR004017">
    <property type="entry name" value="Cys_rich_dom"/>
</dbReference>
<feature type="domain" description="4Fe-4S ferredoxin-type" evidence="7">
    <location>
        <begin position="290"/>
        <end position="320"/>
    </location>
</feature>
<dbReference type="GO" id="GO:0016491">
    <property type="term" value="F:oxidoreductase activity"/>
    <property type="evidence" value="ECO:0007669"/>
    <property type="project" value="UniProtKB-KW"/>
</dbReference>
<sequence>MGALQVTLGVIGVAVSVVAWGMFAAAVLRQVRTIRLGQPDPTRNGPFLPRLATLVKEFAAHTRMAKVRTVAPWHWLVMWGFLIGSLVLFEAYGEVFVPSWHWPVIGDWAVWNLLTEILGVGTVVGGVALAVIRQLNHPRRADRLSRFAGSNFKQAYFVEAVVIIEGLGILGVKVFKEASGLENQPLWANFVTAPLGHLLPANPDLVSVMAIIKLLSGMIWLAVVSKNLTMGVAWHRFSAFFNIYFKREDDGAVALGALRPMMSAGKPLDFEEADPEKDVFGAGRIEDFSWKGWLDFSTCTECGRCQSQCPAWNTGKPLSPKLVITQLRDHAYAKAPYLMAGGRKDMAGDEIGIVGDDAEARLAKIDVLALAESGRPLIGGAEEFGVIDPDVLWSCTSCGACVEQCPVDIEHVDHIVDMRRYQVLIESNFPTELGGMFKNLENKGNPWGQNAKDRLAWTEGLPFEVPVFDGELAADVEYLFWVGCAGAFEDRAKKTTQAVAELLYNADVKFTVLGPEETCTGDPARRAGNEFLFQMLAQQNVEVLNTVFEGREPGKRKIVVTCAHCFNTLANEYPQLGGTFEVVHHTQLLNKLVREKRLVPVAPIAEDVTYHDPCYLGRHNKVYDAPRELVGATGAELREMPRHGDRSMCCGAGGARMWMEERIGKRINVERVDEALGTAPTKIATGCPFCRVMLSDGLTARKSEQAAADHVEVVDVAQLLLAAVKRGEEKPAQV</sequence>
<reference evidence="8 9" key="1">
    <citation type="submission" date="2018-08" db="EMBL/GenBank/DDBJ databases">
        <title>Genomic Encyclopedia of Archaeal and Bacterial Type Strains, Phase II (KMG-II): from individual species to whole genera.</title>
        <authorList>
            <person name="Goeker M."/>
        </authorList>
    </citation>
    <scope>NUCLEOTIDE SEQUENCE [LARGE SCALE GENOMIC DNA]</scope>
    <source>
        <strain evidence="8 9">DSM 45791</strain>
    </source>
</reference>
<dbReference type="PROSITE" id="PS51379">
    <property type="entry name" value="4FE4S_FER_2"/>
    <property type="match status" value="2"/>
</dbReference>
<comment type="caution">
    <text evidence="8">The sequence shown here is derived from an EMBL/GenBank/DDBJ whole genome shotgun (WGS) entry which is preliminary data.</text>
</comment>
<keyword evidence="3" id="KW-0560">Oxidoreductase</keyword>
<dbReference type="AlphaFoldDB" id="A0A3E0I8C6"/>
<accession>A0A3E0I8C6</accession>
<evidence type="ECO:0000259" key="7">
    <source>
        <dbReference type="PROSITE" id="PS51379"/>
    </source>
</evidence>
<keyword evidence="6" id="KW-0472">Membrane</keyword>
<keyword evidence="6" id="KW-1133">Transmembrane helix</keyword>
<dbReference type="InterPro" id="IPR017900">
    <property type="entry name" value="4Fe4S_Fe_S_CS"/>
</dbReference>
<dbReference type="SUPFAM" id="SSF46548">
    <property type="entry name" value="alpha-helical ferredoxin"/>
    <property type="match status" value="1"/>
</dbReference>
<feature type="transmembrane region" description="Helical" evidence="6">
    <location>
        <begin position="6"/>
        <end position="28"/>
    </location>
</feature>
<feature type="transmembrane region" description="Helical" evidence="6">
    <location>
        <begin position="113"/>
        <end position="135"/>
    </location>
</feature>
<feature type="transmembrane region" description="Helical" evidence="6">
    <location>
        <begin position="73"/>
        <end position="93"/>
    </location>
</feature>
<dbReference type="Proteomes" id="UP000256269">
    <property type="component" value="Unassembled WGS sequence"/>
</dbReference>
<name>A0A3E0I8C6_9PSEU</name>
<dbReference type="OrthoDB" id="9794954at2"/>
<keyword evidence="2" id="KW-0479">Metal-binding</keyword>
<dbReference type="PANTHER" id="PTHR43255">
    <property type="entry name" value="IRON-SULFUR-BINDING OXIDOREDUCTASE FADF-RELATED-RELATED"/>
    <property type="match status" value="1"/>
</dbReference>
<keyword evidence="4" id="KW-0408">Iron</keyword>